<dbReference type="SMART" id="SM00062">
    <property type="entry name" value="PBPb"/>
    <property type="match status" value="1"/>
</dbReference>
<dbReference type="EMBL" id="OCTN01000006">
    <property type="protein sequence ID" value="SOH94896.1"/>
    <property type="molecule type" value="Genomic_DNA"/>
</dbReference>
<dbReference type="PANTHER" id="PTHR35936:SF17">
    <property type="entry name" value="ARGININE-BINDING EXTRACELLULAR PROTEIN ARTP"/>
    <property type="match status" value="1"/>
</dbReference>
<evidence type="ECO:0000313" key="4">
    <source>
        <dbReference type="EMBL" id="SOH94896.1"/>
    </source>
</evidence>
<dbReference type="SUPFAM" id="SSF53850">
    <property type="entry name" value="Periplasmic binding protein-like II"/>
    <property type="match status" value="1"/>
</dbReference>
<name>A0A2C9CU59_9RHOB</name>
<organism evidence="4 5">
    <name type="scientific">Pontivivens marinum</name>
    <dbReference type="NCBI Taxonomy" id="1690039"/>
    <lineage>
        <taxon>Bacteria</taxon>
        <taxon>Pseudomonadati</taxon>
        <taxon>Pseudomonadota</taxon>
        <taxon>Alphaproteobacteria</taxon>
        <taxon>Rhodobacterales</taxon>
        <taxon>Paracoccaceae</taxon>
        <taxon>Pontivivens</taxon>
    </lineage>
</organism>
<dbReference type="Pfam" id="PF00497">
    <property type="entry name" value="SBP_bac_3"/>
    <property type="match status" value="1"/>
</dbReference>
<sequence>MTILQSFKTLVAATAVATAAFAGVANAQEREALWQDVQERGTLRVGVAEAPPLMVRNPATGEWSGYFIDVMDGFAASIDVEVDLVETTWGNMVAGLQAGRWDISSALNRNPQRALALNYSIPIWSYEIGLLYDVNNPLITSDMTALEDFDVEGMTIAVMQGASGDLAISPQIEHARLLRLDGANEGRLAVISRRADVFATDSDIHRITVAQNPDWAAQVLPSPAISKQGIAFGLRNSVPLEDIQVLDIYLEEQLATGAVQRLYEAAAAAMVE</sequence>
<accession>A0A2C9CU59</accession>
<dbReference type="InterPro" id="IPR001638">
    <property type="entry name" value="Solute-binding_3/MltF_N"/>
</dbReference>
<keyword evidence="5" id="KW-1185">Reference proteome</keyword>
<dbReference type="OrthoDB" id="9807134at2"/>
<dbReference type="PANTHER" id="PTHR35936">
    <property type="entry name" value="MEMBRANE-BOUND LYTIC MUREIN TRANSGLYCOSYLASE F"/>
    <property type="match status" value="1"/>
</dbReference>
<evidence type="ECO:0000259" key="3">
    <source>
        <dbReference type="SMART" id="SM00062"/>
    </source>
</evidence>
<evidence type="ECO:0000313" key="5">
    <source>
        <dbReference type="Proteomes" id="UP000220034"/>
    </source>
</evidence>
<dbReference type="Gene3D" id="3.40.190.10">
    <property type="entry name" value="Periplasmic binding protein-like II"/>
    <property type="match status" value="2"/>
</dbReference>
<protein>
    <submittedName>
        <fullName evidence="4">Polar amino acid transport system substrate-binding protein</fullName>
    </submittedName>
</protein>
<evidence type="ECO:0000256" key="1">
    <source>
        <dbReference type="ARBA" id="ARBA00022729"/>
    </source>
</evidence>
<dbReference type="AlphaFoldDB" id="A0A2C9CU59"/>
<feature type="domain" description="Solute-binding protein family 3/N-terminal" evidence="3">
    <location>
        <begin position="42"/>
        <end position="270"/>
    </location>
</feature>
<dbReference type="RefSeq" id="WP_097930920.1">
    <property type="nucleotide sequence ID" value="NZ_OCTN01000006.1"/>
</dbReference>
<dbReference type="Proteomes" id="UP000220034">
    <property type="component" value="Unassembled WGS sequence"/>
</dbReference>
<evidence type="ECO:0000256" key="2">
    <source>
        <dbReference type="SAM" id="SignalP"/>
    </source>
</evidence>
<reference evidence="5" key="1">
    <citation type="submission" date="2017-09" db="EMBL/GenBank/DDBJ databases">
        <authorList>
            <person name="Varghese N."/>
            <person name="Submissions S."/>
        </authorList>
    </citation>
    <scope>NUCLEOTIDE SEQUENCE [LARGE SCALE GENOMIC DNA]</scope>
    <source>
        <strain evidence="5">C7</strain>
    </source>
</reference>
<gene>
    <name evidence="4" type="ORF">SAMN06273572_10647</name>
</gene>
<proteinExistence type="predicted"/>
<keyword evidence="1 2" id="KW-0732">Signal</keyword>
<feature type="chain" id="PRO_5013356340" evidence="2">
    <location>
        <begin position="28"/>
        <end position="272"/>
    </location>
</feature>
<feature type="signal peptide" evidence="2">
    <location>
        <begin position="1"/>
        <end position="27"/>
    </location>
</feature>